<dbReference type="AlphaFoldDB" id="A0A1L7NMB6"/>
<name>A0A1L7NMB6_PSEPU</name>
<dbReference type="EMBL" id="AP015030">
    <property type="protein sequence ID" value="BAW26600.1"/>
    <property type="molecule type" value="Genomic_DNA"/>
</dbReference>
<protein>
    <submittedName>
        <fullName evidence="1">Uncharacterized protein</fullName>
    </submittedName>
</protein>
<dbReference type="RefSeq" id="WP_096427015.1">
    <property type="nucleotide sequence ID" value="NZ_AP015030.1"/>
</dbReference>
<organism evidence="1 2">
    <name type="scientific">Pseudomonas putida</name>
    <name type="common">Arthrobacter siderocapsulatus</name>
    <dbReference type="NCBI Taxonomy" id="303"/>
    <lineage>
        <taxon>Bacteria</taxon>
        <taxon>Pseudomonadati</taxon>
        <taxon>Pseudomonadota</taxon>
        <taxon>Gammaproteobacteria</taxon>
        <taxon>Pseudomonadales</taxon>
        <taxon>Pseudomonadaceae</taxon>
        <taxon>Pseudomonas</taxon>
    </lineage>
</organism>
<keyword evidence="1" id="KW-0614">Plasmid</keyword>
<evidence type="ECO:0000313" key="1">
    <source>
        <dbReference type="EMBL" id="BAW26600.1"/>
    </source>
</evidence>
<evidence type="ECO:0000313" key="2">
    <source>
        <dbReference type="Proteomes" id="UP000218731"/>
    </source>
</evidence>
<geneLocation type="plasmid" evidence="2">
    <name>pkf715a dna</name>
</geneLocation>
<proteinExistence type="predicted"/>
<reference evidence="1 2" key="1">
    <citation type="submission" date="2015-11" db="EMBL/GenBank/DDBJ databases">
        <title>Complete genome sequencing of a biphenyl-degrading bacterium, Pseudomonas putida KF715 (=NBRC110667).</title>
        <authorList>
            <person name="Suenaga H."/>
            <person name="Fujihara N."/>
            <person name="Watanabe T."/>
            <person name="Hirose J."/>
            <person name="Kimura N."/>
            <person name="Yamazoe A."/>
            <person name="Hosoyama A."/>
            <person name="Shimodaira J."/>
            <person name="Furukawa K."/>
        </authorList>
    </citation>
    <scope>NUCLEOTIDE SEQUENCE [LARGE SCALE GENOMIC DNA]</scope>
    <source>
        <strain evidence="1 2">KF715</strain>
        <plasmid evidence="2">Plasmid pkf715a dna</plasmid>
    </source>
</reference>
<sequence>MVEYIFRDCPRCHTYGVLDNGDNCTNCGGHGTGGLFSTDGCIGSGEIIIEAATGRQVSHDEFAKRMTKQRDSQGGR</sequence>
<accession>A0A1L7NMB6</accession>
<gene>
    <name evidence="1" type="ORF">KF715C_pA950</name>
</gene>
<dbReference type="Proteomes" id="UP000218731">
    <property type="component" value="Plasmid pKF715A"/>
</dbReference>